<organism evidence="1 2">
    <name type="scientific">Listeria farberi</name>
    <dbReference type="NCBI Taxonomy" id="2713500"/>
    <lineage>
        <taxon>Bacteria</taxon>
        <taxon>Bacillati</taxon>
        <taxon>Bacillota</taxon>
        <taxon>Bacilli</taxon>
        <taxon>Bacillales</taxon>
        <taxon>Listeriaceae</taxon>
        <taxon>Listeria</taxon>
    </lineage>
</organism>
<evidence type="ECO:0000313" key="1">
    <source>
        <dbReference type="EMBL" id="MBC2288814.1"/>
    </source>
</evidence>
<comment type="caution">
    <text evidence="1">The sequence shown here is derived from an EMBL/GenBank/DDBJ whole genome shotgun (WGS) entry which is preliminary data.</text>
</comment>
<dbReference type="EMBL" id="JAARZO010000007">
    <property type="protein sequence ID" value="MBC2288814.1"/>
    <property type="molecule type" value="Genomic_DNA"/>
</dbReference>
<dbReference type="RefSeq" id="WP_185608222.1">
    <property type="nucleotide sequence ID" value="NZ_JAARZO010000007.1"/>
</dbReference>
<accession>A0A7X1DFI7</accession>
<proteinExistence type="predicted"/>
<protein>
    <submittedName>
        <fullName evidence="1">Transposase</fullName>
    </submittedName>
</protein>
<name>A0A7X1DFI7_9LIST</name>
<dbReference type="AlphaFoldDB" id="A0A7X1DFI7"/>
<evidence type="ECO:0000313" key="2">
    <source>
        <dbReference type="Proteomes" id="UP000558070"/>
    </source>
</evidence>
<sequence length="128" mass="14826">MKLREGNKVIWIKDKNATGKIVNISDFRVPTMKYAVDFGFNDLVFCGHEDIILENPVEELKIDQSKIDRGGWSKYKNADGEVFYIEIKRTMNDEWLTINGFDGLEDAQCCLEEIQEDYPAVRITVDEK</sequence>
<dbReference type="Proteomes" id="UP000558070">
    <property type="component" value="Unassembled WGS sequence"/>
</dbReference>
<reference evidence="1 2" key="1">
    <citation type="submission" date="2020-03" db="EMBL/GenBank/DDBJ databases">
        <title>Soil Listeria distribution.</title>
        <authorList>
            <person name="Liao J."/>
            <person name="Wiedmann M."/>
        </authorList>
    </citation>
    <scope>NUCLEOTIDE SEQUENCE [LARGE SCALE GENOMIC DNA]</scope>
    <source>
        <strain evidence="1 2">FSL L7-0072</strain>
    </source>
</reference>
<gene>
    <name evidence="1" type="ORF">HCB47_14440</name>
</gene>